<accession>A0A098ED24</accession>
<dbReference type="InterPro" id="IPR000537">
    <property type="entry name" value="UbiA_prenyltransferase"/>
</dbReference>
<sequence length="270" mass="30188">MCRPFTSGLTSLAVAAAILIETGSNINLYLNVMLIAIVAVFLFSSAGNVLNDYFDRDIDKINHPERPLPSNRVKAGDALKFSVILFLLSLLLAFFLNFFCIIIAIIAFMFQVGYELKFKRHYLSKNFTIAFLTGMLFVFGGVAVKNFDVLFAISPSIIFAILAFLAIFGREIIKDIEDYKGDADRLTLPKKIGIKKSGIVAAMFLFLSVALSPVPYLILKFNLAYVFLVSITDLMFIYSLIIQFKNPKNARKIIKIGMLIALFAFIIGKF</sequence>
<keyword evidence="4 5" id="KW-0472">Membrane</keyword>
<dbReference type="Gene3D" id="1.20.120.1780">
    <property type="entry name" value="UbiA prenyltransferase"/>
    <property type="match status" value="1"/>
</dbReference>
<evidence type="ECO:0000256" key="5">
    <source>
        <dbReference type="SAM" id="Phobius"/>
    </source>
</evidence>
<feature type="transmembrane region" description="Helical" evidence="5">
    <location>
        <begin position="253"/>
        <end position="268"/>
    </location>
</feature>
<dbReference type="PANTHER" id="PTHR42723:SF1">
    <property type="entry name" value="CHLOROPHYLL SYNTHASE, CHLOROPLASTIC"/>
    <property type="match status" value="1"/>
</dbReference>
<dbReference type="GO" id="GO:0016020">
    <property type="term" value="C:membrane"/>
    <property type="evidence" value="ECO:0007669"/>
    <property type="project" value="UniProtKB-SubCell"/>
</dbReference>
<dbReference type="AlphaFoldDB" id="A0A098ED24"/>
<evidence type="ECO:0000256" key="3">
    <source>
        <dbReference type="ARBA" id="ARBA00022989"/>
    </source>
</evidence>
<feature type="transmembrane region" description="Helical" evidence="5">
    <location>
        <begin position="83"/>
        <end position="110"/>
    </location>
</feature>
<proteinExistence type="predicted"/>
<comment type="subcellular location">
    <subcellularLocation>
        <location evidence="1">Membrane</location>
        <topology evidence="1">Multi-pass membrane protein</topology>
    </subcellularLocation>
</comment>
<feature type="transmembrane region" description="Helical" evidence="5">
    <location>
        <begin position="224"/>
        <end position="241"/>
    </location>
</feature>
<dbReference type="Pfam" id="PF01040">
    <property type="entry name" value="UbiA"/>
    <property type="match status" value="1"/>
</dbReference>
<keyword evidence="6" id="KW-0808">Transferase</keyword>
<keyword evidence="3 5" id="KW-1133">Transmembrane helix</keyword>
<feature type="transmembrane region" description="Helical" evidence="5">
    <location>
        <begin position="28"/>
        <end position="46"/>
    </location>
</feature>
<evidence type="ECO:0000256" key="1">
    <source>
        <dbReference type="ARBA" id="ARBA00004141"/>
    </source>
</evidence>
<reference evidence="6" key="1">
    <citation type="submission" date="2014-09" db="EMBL/GenBank/DDBJ databases">
        <authorList>
            <person name="Probst J Alexander"/>
        </authorList>
    </citation>
    <scope>NUCLEOTIDE SEQUENCE</scope>
</reference>
<dbReference type="EC" id="2.5.1.42" evidence="6"/>
<evidence type="ECO:0000256" key="4">
    <source>
        <dbReference type="ARBA" id="ARBA00023136"/>
    </source>
</evidence>
<dbReference type="CDD" id="cd13961">
    <property type="entry name" value="PT_UbiA_DGGGPS"/>
    <property type="match status" value="1"/>
</dbReference>
<dbReference type="InterPro" id="IPR050475">
    <property type="entry name" value="Prenyltransferase_related"/>
</dbReference>
<feature type="transmembrane region" description="Helical" evidence="5">
    <location>
        <begin position="198"/>
        <end position="218"/>
    </location>
</feature>
<name>A0A098ED24_9ZZZZ</name>
<dbReference type="PANTHER" id="PTHR42723">
    <property type="entry name" value="CHLOROPHYLL SYNTHASE"/>
    <property type="match status" value="1"/>
</dbReference>
<dbReference type="InterPro" id="IPR044878">
    <property type="entry name" value="UbiA_sf"/>
</dbReference>
<dbReference type="Gene3D" id="1.10.357.140">
    <property type="entry name" value="UbiA prenyltransferase"/>
    <property type="match status" value="1"/>
</dbReference>
<protein>
    <submittedName>
        <fullName evidence="6">Digeranylgeranylglyceryl phosphate synthase</fullName>
        <ecNumber evidence="6">2.5.1.42</ecNumber>
    </submittedName>
</protein>
<keyword evidence="2 5" id="KW-0812">Transmembrane</keyword>
<dbReference type="GO" id="GO:0047295">
    <property type="term" value="F:geranylgeranylglycerol-phosphate geranylgeranyltransferase activity"/>
    <property type="evidence" value="ECO:0007669"/>
    <property type="project" value="UniProtKB-EC"/>
</dbReference>
<dbReference type="EMBL" id="CCXY01000320">
    <property type="protein sequence ID" value="CEG13411.1"/>
    <property type="molecule type" value="Genomic_DNA"/>
</dbReference>
<feature type="transmembrane region" description="Helical" evidence="5">
    <location>
        <begin position="122"/>
        <end position="143"/>
    </location>
</feature>
<feature type="transmembrane region" description="Helical" evidence="5">
    <location>
        <begin position="149"/>
        <end position="168"/>
    </location>
</feature>
<evidence type="ECO:0000313" key="6">
    <source>
        <dbReference type="EMBL" id="CEG13411.1"/>
    </source>
</evidence>
<gene>
    <name evidence="6" type="ORF">MSIBF_A3870001</name>
</gene>
<evidence type="ECO:0000256" key="2">
    <source>
        <dbReference type="ARBA" id="ARBA00022692"/>
    </source>
</evidence>
<organism evidence="6">
    <name type="scientific">groundwater metagenome</name>
    <dbReference type="NCBI Taxonomy" id="717931"/>
    <lineage>
        <taxon>unclassified sequences</taxon>
        <taxon>metagenomes</taxon>
        <taxon>ecological metagenomes</taxon>
    </lineage>
</organism>